<gene>
    <name evidence="1" type="ORF">H0A75_07515</name>
</gene>
<evidence type="ECO:0000313" key="2">
    <source>
        <dbReference type="Proteomes" id="UP000537890"/>
    </source>
</evidence>
<name>A0A7Z0MPD4_9GAMM</name>
<dbReference type="Proteomes" id="UP000537890">
    <property type="component" value="Unassembled WGS sequence"/>
</dbReference>
<proteinExistence type="predicted"/>
<evidence type="ECO:0000313" key="1">
    <source>
        <dbReference type="EMBL" id="NYT47431.1"/>
    </source>
</evidence>
<dbReference type="EMBL" id="JACCHS010000149">
    <property type="protein sequence ID" value="NYT47431.1"/>
    <property type="molecule type" value="Genomic_DNA"/>
</dbReference>
<reference evidence="1 2" key="1">
    <citation type="submission" date="2020-05" db="EMBL/GenBank/DDBJ databases">
        <title>Horizontal transmission and recombination maintain forever young bacterial symbiont genomes.</title>
        <authorList>
            <person name="Russell S.L."/>
            <person name="Pepper-Tunick E."/>
            <person name="Svedberg J."/>
            <person name="Byrne A."/>
            <person name="Ruelas Castillo J."/>
            <person name="Vollmers C."/>
            <person name="Beinart R.A."/>
            <person name="Corbett-Detig R."/>
        </authorList>
    </citation>
    <scope>NUCLEOTIDE SEQUENCE [LARGE SCALE GENOMIC DNA]</scope>
    <source>
        <strain evidence="1">4727-3</strain>
    </source>
</reference>
<protein>
    <submittedName>
        <fullName evidence="1">Uncharacterized protein</fullName>
    </submittedName>
</protein>
<accession>A0A7Z0MPD4</accession>
<dbReference type="AlphaFoldDB" id="A0A7Z0MPD4"/>
<sequence length="45" mass="5144">MIERSMDEAGAVHVMLEWLKVRNTKAMEVIERSMDEAGAVHVMLE</sequence>
<organism evidence="1 2">
    <name type="scientific">Candidatus Methanofishera endochildressiae</name>
    <dbReference type="NCBI Taxonomy" id="2738884"/>
    <lineage>
        <taxon>Bacteria</taxon>
        <taxon>Pseudomonadati</taxon>
        <taxon>Pseudomonadota</taxon>
        <taxon>Gammaproteobacteria</taxon>
        <taxon>Candidatus Methanofishera</taxon>
    </lineage>
</organism>
<comment type="caution">
    <text evidence="1">The sequence shown here is derived from an EMBL/GenBank/DDBJ whole genome shotgun (WGS) entry which is preliminary data.</text>
</comment>